<comment type="caution">
    <text evidence="1">The sequence shown here is derived from an EMBL/GenBank/DDBJ whole genome shotgun (WGS) entry which is preliminary data.</text>
</comment>
<organism evidence="1 2">
    <name type="scientific">Malus baccata</name>
    <name type="common">Siberian crab apple</name>
    <name type="synonym">Pyrus baccata</name>
    <dbReference type="NCBI Taxonomy" id="106549"/>
    <lineage>
        <taxon>Eukaryota</taxon>
        <taxon>Viridiplantae</taxon>
        <taxon>Streptophyta</taxon>
        <taxon>Embryophyta</taxon>
        <taxon>Tracheophyta</taxon>
        <taxon>Spermatophyta</taxon>
        <taxon>Magnoliopsida</taxon>
        <taxon>eudicotyledons</taxon>
        <taxon>Gunneridae</taxon>
        <taxon>Pentapetalae</taxon>
        <taxon>rosids</taxon>
        <taxon>fabids</taxon>
        <taxon>Rosales</taxon>
        <taxon>Rosaceae</taxon>
        <taxon>Amygdaloideae</taxon>
        <taxon>Maleae</taxon>
        <taxon>Malus</taxon>
    </lineage>
</organism>
<accession>A0A540NP96</accession>
<dbReference type="InterPro" id="IPR011990">
    <property type="entry name" value="TPR-like_helical_dom_sf"/>
</dbReference>
<sequence>MTLQFFTARLTFWVRDSKIFISPSIAFEVSLSNGASRFAKLVFDCMRSDRHTPNDSAVELLVSSYAQMGKLDNAKKFLDEAYSDLWVLEEVQKFMGVWREKMREKE</sequence>
<evidence type="ECO:0000313" key="1">
    <source>
        <dbReference type="EMBL" id="TQE12864.1"/>
    </source>
</evidence>
<evidence type="ECO:0000313" key="2">
    <source>
        <dbReference type="Proteomes" id="UP000315295"/>
    </source>
</evidence>
<proteinExistence type="predicted"/>
<dbReference type="Gene3D" id="1.25.40.10">
    <property type="entry name" value="Tetratricopeptide repeat domain"/>
    <property type="match status" value="1"/>
</dbReference>
<dbReference type="Proteomes" id="UP000315295">
    <property type="component" value="Unassembled WGS sequence"/>
</dbReference>
<dbReference type="EMBL" id="VIEB01000015">
    <property type="protein sequence ID" value="TQE12864.1"/>
    <property type="molecule type" value="Genomic_DNA"/>
</dbReference>
<evidence type="ECO:0008006" key="3">
    <source>
        <dbReference type="Google" id="ProtNLM"/>
    </source>
</evidence>
<dbReference type="STRING" id="106549.A0A540NP96"/>
<gene>
    <name evidence="1" type="ORF">C1H46_001510</name>
</gene>
<reference evidence="1 2" key="1">
    <citation type="journal article" date="2019" name="G3 (Bethesda)">
        <title>Sequencing of a Wild Apple (Malus baccata) Genome Unravels the Differences Between Cultivated and Wild Apple Species Regarding Disease Resistance and Cold Tolerance.</title>
        <authorList>
            <person name="Chen X."/>
        </authorList>
    </citation>
    <scope>NUCLEOTIDE SEQUENCE [LARGE SCALE GENOMIC DNA]</scope>
    <source>
        <strain evidence="2">cv. Shandingzi</strain>
        <tissue evidence="1">Leaves</tissue>
    </source>
</reference>
<dbReference type="AlphaFoldDB" id="A0A540NP96"/>
<keyword evidence="2" id="KW-1185">Reference proteome</keyword>
<name>A0A540NP96_MALBA</name>
<protein>
    <recommendedName>
        <fullName evidence="3">Pentacotripeptide-repeat region of PRORP domain-containing protein</fullName>
    </recommendedName>
</protein>